<dbReference type="GO" id="GO:0016620">
    <property type="term" value="F:oxidoreductase activity, acting on the aldehyde or oxo group of donors, NAD or NADP as acceptor"/>
    <property type="evidence" value="ECO:0007669"/>
    <property type="project" value="InterPro"/>
</dbReference>
<proteinExistence type="predicted"/>
<feature type="domain" description="Transposase IS110-like N-terminal" evidence="3">
    <location>
        <begin position="2"/>
        <end position="115"/>
    </location>
</feature>
<evidence type="ECO:0000313" key="5">
    <source>
        <dbReference type="EMBL" id="MBB3116881.1"/>
    </source>
</evidence>
<dbReference type="EMBL" id="JACHWT010000003">
    <property type="protein sequence ID" value="MBB3115793.1"/>
    <property type="molecule type" value="Genomic_DNA"/>
</dbReference>
<evidence type="ECO:0000259" key="2">
    <source>
        <dbReference type="Pfam" id="PF00171"/>
    </source>
</evidence>
<comment type="caution">
    <text evidence="5">The sequence shown here is derived from an EMBL/GenBank/DDBJ whole genome shotgun (WGS) entry which is preliminary data.</text>
</comment>
<dbReference type="Proteomes" id="UP000612712">
    <property type="component" value="Unassembled WGS sequence"/>
</dbReference>
<dbReference type="InterPro" id="IPR016163">
    <property type="entry name" value="Ald_DH_C"/>
</dbReference>
<dbReference type="Pfam" id="PF00171">
    <property type="entry name" value="Aldedh"/>
    <property type="match status" value="1"/>
</dbReference>
<dbReference type="EMBL" id="JACHWT010000010">
    <property type="protein sequence ID" value="MBB3116881.1"/>
    <property type="molecule type" value="Genomic_DNA"/>
</dbReference>
<organism evidence="5 6">
    <name type="scientific">Corynebacterium bovis DSM 20582 = CIP 54.80</name>
    <dbReference type="NCBI Taxonomy" id="927655"/>
    <lineage>
        <taxon>Bacteria</taxon>
        <taxon>Bacillati</taxon>
        <taxon>Actinomycetota</taxon>
        <taxon>Actinomycetes</taxon>
        <taxon>Mycobacteriales</taxon>
        <taxon>Corynebacteriaceae</taxon>
        <taxon>Corynebacterium</taxon>
    </lineage>
</organism>
<dbReference type="AlphaFoldDB" id="A0A8I0CQD6"/>
<reference evidence="5" key="1">
    <citation type="submission" date="2020-08" db="EMBL/GenBank/DDBJ databases">
        <title>Sequencing the genomes of 1000 actinobacteria strains.</title>
        <authorList>
            <person name="Klenk H.-P."/>
        </authorList>
    </citation>
    <scope>NUCLEOTIDE SEQUENCE</scope>
    <source>
        <strain evidence="5">DSM 20582</strain>
    </source>
</reference>
<dbReference type="GO" id="GO:0006313">
    <property type="term" value="P:DNA transposition"/>
    <property type="evidence" value="ECO:0007669"/>
    <property type="project" value="InterPro"/>
</dbReference>
<dbReference type="GO" id="GO:0003677">
    <property type="term" value="F:DNA binding"/>
    <property type="evidence" value="ECO:0007669"/>
    <property type="project" value="InterPro"/>
</dbReference>
<feature type="domain" description="Aldehyde dehydrogenase" evidence="2">
    <location>
        <begin position="134"/>
        <end position="295"/>
    </location>
</feature>
<dbReference type="SUPFAM" id="SSF53720">
    <property type="entry name" value="ALDH-like"/>
    <property type="match status" value="1"/>
</dbReference>
<dbReference type="InterPro" id="IPR002525">
    <property type="entry name" value="Transp_IS110-like_N"/>
</dbReference>
<evidence type="ECO:0000259" key="3">
    <source>
        <dbReference type="Pfam" id="PF01548"/>
    </source>
</evidence>
<protein>
    <recommendedName>
        <fullName evidence="7">Aldehyde dehydrogenase domain-containing protein</fullName>
    </recommendedName>
</protein>
<evidence type="ECO:0000313" key="4">
    <source>
        <dbReference type="EMBL" id="MBB3115793.1"/>
    </source>
</evidence>
<evidence type="ECO:0000256" key="1">
    <source>
        <dbReference type="ARBA" id="ARBA00023002"/>
    </source>
</evidence>
<dbReference type="GO" id="GO:0004803">
    <property type="term" value="F:transposase activity"/>
    <property type="evidence" value="ECO:0007669"/>
    <property type="project" value="InterPro"/>
</dbReference>
<evidence type="ECO:0000313" key="6">
    <source>
        <dbReference type="Proteomes" id="UP000612712"/>
    </source>
</evidence>
<dbReference type="Gene3D" id="3.40.309.10">
    <property type="entry name" value="Aldehyde Dehydrogenase, Chain A, domain 2"/>
    <property type="match status" value="1"/>
</dbReference>
<dbReference type="Pfam" id="PF01548">
    <property type="entry name" value="DEDD_Tnp_IS110"/>
    <property type="match status" value="1"/>
</dbReference>
<evidence type="ECO:0008006" key="7">
    <source>
        <dbReference type="Google" id="ProtNLM"/>
    </source>
</evidence>
<accession>A0A8I0CQD6</accession>
<dbReference type="PANTHER" id="PTHR11699">
    <property type="entry name" value="ALDEHYDE DEHYDROGENASE-RELATED"/>
    <property type="match status" value="1"/>
</dbReference>
<dbReference type="InterPro" id="IPR016161">
    <property type="entry name" value="Ald_DH/histidinol_DH"/>
</dbReference>
<dbReference type="InterPro" id="IPR015590">
    <property type="entry name" value="Aldehyde_DH_dom"/>
</dbReference>
<gene>
    <name evidence="4" type="ORF">FHU32_001009</name>
    <name evidence="5" type="ORF">FHU32_002132</name>
</gene>
<name>A0A8I0CQD6_9CORY</name>
<keyword evidence="1" id="KW-0560">Oxidoreductase</keyword>
<dbReference type="Gene3D" id="3.40.605.10">
    <property type="entry name" value="Aldehyde Dehydrogenase, Chain A, domain 1"/>
    <property type="match status" value="1"/>
</dbReference>
<dbReference type="InterPro" id="IPR016162">
    <property type="entry name" value="Ald_DH_N"/>
</dbReference>
<sequence length="331" mass="35711">MQAHGSVLMVVDQPNTIGALPIAVARDCGCTVGDLPDLAMRKAADLYPGRSKTDGRDAFIIADTARTMPHTLRAVDRDDETLAALKMLAGFHDDIAKDATRTKNRLRSVLTQIHPALERVVAGEILSRTLVLDSLIHYETEMGCLQSQGQFDIVKSMVDEAIESGATVLTGGRPRPDLGPLFYEPTVLTDVPEGVALLTKEVFGPVVVLQRVSDVHEAIAKSNDSRYGLNASLWTSPRRAKELAPQLEAGTVNVNDGFAAAFASVDAPMGGFKDSGVGRRQAAGGLLKYTDEQTVTVQRLSPVSMPQMPRELYSKVFNMALVLGKKFNVLP</sequence>